<evidence type="ECO:0000256" key="7">
    <source>
        <dbReference type="ARBA" id="ARBA00023163"/>
    </source>
</evidence>
<evidence type="ECO:0000313" key="13">
    <source>
        <dbReference type="Proteomes" id="UP001172101"/>
    </source>
</evidence>
<sequence>MASGPMSVDSSTKEPPAEPGANQDEPKYGGYTRFELELEFVQSLGNPQYLNHLATRKFLTDPRFVAYLKYLLYWARPPYLKYLTYPGPTLKHLQLLQEERFRENIISPELVHQLIAEGMKAGVEWHQETETKP</sequence>
<dbReference type="Pfam" id="PF05669">
    <property type="entry name" value="Med31"/>
    <property type="match status" value="1"/>
</dbReference>
<evidence type="ECO:0000256" key="1">
    <source>
        <dbReference type="ARBA" id="ARBA00004123"/>
    </source>
</evidence>
<proteinExistence type="inferred from homology"/>
<dbReference type="FunFam" id="1.10.10.1340:FF:000002">
    <property type="entry name" value="Mediator of RNA polymerase II transcription subunit 31"/>
    <property type="match status" value="1"/>
</dbReference>
<reference evidence="12" key="1">
    <citation type="submission" date="2023-06" db="EMBL/GenBank/DDBJ databases">
        <title>Genome-scale phylogeny and comparative genomics of the fungal order Sordariales.</title>
        <authorList>
            <consortium name="Lawrence Berkeley National Laboratory"/>
            <person name="Hensen N."/>
            <person name="Bonometti L."/>
            <person name="Westerberg I."/>
            <person name="Brannstrom I.O."/>
            <person name="Guillou S."/>
            <person name="Cros-Aarteil S."/>
            <person name="Calhoun S."/>
            <person name="Haridas S."/>
            <person name="Kuo A."/>
            <person name="Mondo S."/>
            <person name="Pangilinan J."/>
            <person name="Riley R."/>
            <person name="LaButti K."/>
            <person name="Andreopoulos B."/>
            <person name="Lipzen A."/>
            <person name="Chen C."/>
            <person name="Yanf M."/>
            <person name="Daum C."/>
            <person name="Ng V."/>
            <person name="Clum A."/>
            <person name="Steindorff A."/>
            <person name="Ohm R."/>
            <person name="Martin F."/>
            <person name="Silar P."/>
            <person name="Natvig D."/>
            <person name="Lalanne C."/>
            <person name="Gautier V."/>
            <person name="Ament-velasquez S.L."/>
            <person name="Kruys A."/>
            <person name="Hutchinson M.I."/>
            <person name="Powell A.J."/>
            <person name="Barry K."/>
            <person name="Miller A.N."/>
            <person name="Grigoriev I.V."/>
            <person name="Debuchy R."/>
            <person name="Gladieux P."/>
            <person name="Thoren M.H."/>
            <person name="Johannesson H."/>
        </authorList>
    </citation>
    <scope>NUCLEOTIDE SEQUENCE</scope>
    <source>
        <strain evidence="12">SMH2392-1A</strain>
    </source>
</reference>
<evidence type="ECO:0000256" key="4">
    <source>
        <dbReference type="ARBA" id="ARBA00019660"/>
    </source>
</evidence>
<keyword evidence="6 10" id="KW-0010">Activator</keyword>
<dbReference type="GO" id="GO:0003712">
    <property type="term" value="F:transcription coregulator activity"/>
    <property type="evidence" value="ECO:0007669"/>
    <property type="project" value="InterPro"/>
</dbReference>
<dbReference type="GO" id="GO:0016592">
    <property type="term" value="C:mediator complex"/>
    <property type="evidence" value="ECO:0007669"/>
    <property type="project" value="InterPro"/>
</dbReference>
<dbReference type="InterPro" id="IPR038089">
    <property type="entry name" value="Med31_sf"/>
</dbReference>
<evidence type="ECO:0000256" key="3">
    <source>
        <dbReference type="ARBA" id="ARBA00011837"/>
    </source>
</evidence>
<gene>
    <name evidence="12" type="ORF">B0T26DRAFT_631407</name>
</gene>
<dbReference type="EMBL" id="JAUIRO010000001">
    <property type="protein sequence ID" value="KAK0733732.1"/>
    <property type="molecule type" value="Genomic_DNA"/>
</dbReference>
<dbReference type="InterPro" id="IPR008831">
    <property type="entry name" value="Mediator_Med31"/>
</dbReference>
<dbReference type="GO" id="GO:0006355">
    <property type="term" value="P:regulation of DNA-templated transcription"/>
    <property type="evidence" value="ECO:0007669"/>
    <property type="project" value="InterPro"/>
</dbReference>
<evidence type="ECO:0000256" key="10">
    <source>
        <dbReference type="RuleBase" id="RU364129"/>
    </source>
</evidence>
<comment type="similarity">
    <text evidence="2 10">Belongs to the Mediator complex subunit 31 family.</text>
</comment>
<name>A0AA40ECY1_9PEZI</name>
<accession>A0AA40ECY1</accession>
<protein>
    <recommendedName>
        <fullName evidence="4 10">Mediator of RNA polymerase II transcription subunit 31</fullName>
    </recommendedName>
</protein>
<evidence type="ECO:0000256" key="11">
    <source>
        <dbReference type="SAM" id="MobiDB-lite"/>
    </source>
</evidence>
<comment type="subunit">
    <text evidence="3 10">Component of the Mediator complex.</text>
</comment>
<feature type="region of interest" description="Disordered" evidence="11">
    <location>
        <begin position="1"/>
        <end position="28"/>
    </location>
</feature>
<evidence type="ECO:0000256" key="9">
    <source>
        <dbReference type="ARBA" id="ARBA00025687"/>
    </source>
</evidence>
<evidence type="ECO:0000313" key="12">
    <source>
        <dbReference type="EMBL" id="KAK0733732.1"/>
    </source>
</evidence>
<dbReference type="Proteomes" id="UP001172101">
    <property type="component" value="Unassembled WGS sequence"/>
</dbReference>
<keyword evidence="13" id="KW-1185">Reference proteome</keyword>
<organism evidence="12 13">
    <name type="scientific">Lasiosphaeria miniovina</name>
    <dbReference type="NCBI Taxonomy" id="1954250"/>
    <lineage>
        <taxon>Eukaryota</taxon>
        <taxon>Fungi</taxon>
        <taxon>Dikarya</taxon>
        <taxon>Ascomycota</taxon>
        <taxon>Pezizomycotina</taxon>
        <taxon>Sordariomycetes</taxon>
        <taxon>Sordariomycetidae</taxon>
        <taxon>Sordariales</taxon>
        <taxon>Lasiosphaeriaceae</taxon>
        <taxon>Lasiosphaeria</taxon>
    </lineage>
</organism>
<dbReference type="AlphaFoldDB" id="A0AA40ECY1"/>
<evidence type="ECO:0000256" key="6">
    <source>
        <dbReference type="ARBA" id="ARBA00023159"/>
    </source>
</evidence>
<dbReference type="GeneID" id="85319614"/>
<comment type="caution">
    <text evidence="12">The sequence shown here is derived from an EMBL/GenBank/DDBJ whole genome shotgun (WGS) entry which is preliminary data.</text>
</comment>
<dbReference type="RefSeq" id="XP_060302609.1">
    <property type="nucleotide sequence ID" value="XM_060436344.1"/>
</dbReference>
<keyword evidence="5 10" id="KW-0805">Transcription regulation</keyword>
<keyword evidence="7 10" id="KW-0804">Transcription</keyword>
<evidence type="ECO:0000256" key="8">
    <source>
        <dbReference type="ARBA" id="ARBA00023242"/>
    </source>
</evidence>
<keyword evidence="8 10" id="KW-0539">Nucleus</keyword>
<evidence type="ECO:0000256" key="5">
    <source>
        <dbReference type="ARBA" id="ARBA00023015"/>
    </source>
</evidence>
<dbReference type="PANTHER" id="PTHR13186">
    <property type="entry name" value="MEDIATOR OF RNA POLYMERASE II TRANSCRIPTION SUBUNIT 31"/>
    <property type="match status" value="1"/>
</dbReference>
<comment type="function">
    <text evidence="9 10">Component of the Mediator complex, a coactivator involved in the regulated transcription of nearly all RNA polymerase II-dependent genes. Mediator functions as a bridge to convey information from gene-specific regulatory proteins to the basal RNA polymerase II transcription machinery. Mediator is recruited to promoters by direct interactions with regulatory proteins and serves as a scaffold for the assembly of a functional preinitiation complex with RNA polymerase II and the general transcription factors.</text>
</comment>
<comment type="subcellular location">
    <subcellularLocation>
        <location evidence="1 10">Nucleus</location>
    </subcellularLocation>
</comment>
<dbReference type="Gene3D" id="1.10.10.1340">
    <property type="entry name" value="Mediator of RNA polymerase II, submodule Med31 (Soh1)"/>
    <property type="match status" value="1"/>
</dbReference>
<evidence type="ECO:0000256" key="2">
    <source>
        <dbReference type="ARBA" id="ARBA00006378"/>
    </source>
</evidence>